<keyword evidence="8" id="KW-1185">Reference proteome</keyword>
<dbReference type="GO" id="GO:0003743">
    <property type="term" value="F:translation initiation factor activity"/>
    <property type="evidence" value="ECO:0007669"/>
    <property type="project" value="UniProtKB-KW"/>
</dbReference>
<keyword evidence="4" id="KW-0677">Repeat</keyword>
<sequence length="163" mass="18066">MCLKSTIQKNVQNWCPSWSKMKLFVPEILRMKFTSLKITISIQLQIKIVTVYVPGSKSSPSFVKLYHYPNFNGPALANKSFFKASKVKMPGNKNITAALTASTDVDKTEASYCGEQTLHDTATNGESAVVQVPKMAHLRWTTTFNLKCDPVSDFGTGPHNAAY</sequence>
<evidence type="ECO:0000256" key="2">
    <source>
        <dbReference type="ARBA" id="ARBA00022540"/>
    </source>
</evidence>
<keyword evidence="2" id="KW-0396">Initiation factor</keyword>
<dbReference type="GO" id="GO:0000049">
    <property type="term" value="F:tRNA binding"/>
    <property type="evidence" value="ECO:0007669"/>
    <property type="project" value="TreeGrafter"/>
</dbReference>
<dbReference type="AlphaFoldDB" id="A0AA40HPH3"/>
<dbReference type="GO" id="GO:0003729">
    <property type="term" value="F:mRNA binding"/>
    <property type="evidence" value="ECO:0007669"/>
    <property type="project" value="TreeGrafter"/>
</dbReference>
<dbReference type="GO" id="GO:0022627">
    <property type="term" value="C:cytosolic small ribosomal subunit"/>
    <property type="evidence" value="ECO:0007669"/>
    <property type="project" value="TreeGrafter"/>
</dbReference>
<evidence type="ECO:0000313" key="7">
    <source>
        <dbReference type="EMBL" id="KAK1334976.1"/>
    </source>
</evidence>
<dbReference type="InterPro" id="IPR013979">
    <property type="entry name" value="TIF_beta_prop-like"/>
</dbReference>
<dbReference type="InterPro" id="IPR011387">
    <property type="entry name" value="TIF2A"/>
</dbReference>
<dbReference type="Proteomes" id="UP001177744">
    <property type="component" value="Unassembled WGS sequence"/>
</dbReference>
<dbReference type="GO" id="GO:0043022">
    <property type="term" value="F:ribosome binding"/>
    <property type="evidence" value="ECO:0007669"/>
    <property type="project" value="TreeGrafter"/>
</dbReference>
<dbReference type="PANTHER" id="PTHR13227:SF0">
    <property type="entry name" value="EUKARYOTIC TRANSLATION INITIATION FACTOR 2A"/>
    <property type="match status" value="1"/>
</dbReference>
<evidence type="ECO:0000313" key="8">
    <source>
        <dbReference type="Proteomes" id="UP001177744"/>
    </source>
</evidence>
<organism evidence="7 8">
    <name type="scientific">Cnephaeus nilssonii</name>
    <name type="common">Northern bat</name>
    <name type="synonym">Eptesicus nilssonii</name>
    <dbReference type="NCBI Taxonomy" id="3371016"/>
    <lineage>
        <taxon>Eukaryota</taxon>
        <taxon>Metazoa</taxon>
        <taxon>Chordata</taxon>
        <taxon>Craniata</taxon>
        <taxon>Vertebrata</taxon>
        <taxon>Euteleostomi</taxon>
        <taxon>Mammalia</taxon>
        <taxon>Eutheria</taxon>
        <taxon>Laurasiatheria</taxon>
        <taxon>Chiroptera</taxon>
        <taxon>Yangochiroptera</taxon>
        <taxon>Vespertilionidae</taxon>
        <taxon>Cnephaeus</taxon>
    </lineage>
</organism>
<comment type="caution">
    <text evidence="7">The sequence shown here is derived from an EMBL/GenBank/DDBJ whole genome shotgun (WGS) entry which is preliminary data.</text>
</comment>
<evidence type="ECO:0000259" key="6">
    <source>
        <dbReference type="Pfam" id="PF08662"/>
    </source>
</evidence>
<proteinExistence type="predicted"/>
<evidence type="ECO:0000256" key="5">
    <source>
        <dbReference type="ARBA" id="ARBA00022917"/>
    </source>
</evidence>
<accession>A0AA40HPH3</accession>
<dbReference type="PANTHER" id="PTHR13227">
    <property type="entry name" value="EUKARYOTIC TRANSLATION INITIATION FACTOR 2A"/>
    <property type="match status" value="1"/>
</dbReference>
<protein>
    <recommendedName>
        <fullName evidence="6">Translation initiation factor beta propellor-like domain-containing protein</fullName>
    </recommendedName>
</protein>
<evidence type="ECO:0000256" key="4">
    <source>
        <dbReference type="ARBA" id="ARBA00022737"/>
    </source>
</evidence>
<keyword evidence="3" id="KW-0853">WD repeat</keyword>
<reference evidence="7" key="1">
    <citation type="submission" date="2023-06" db="EMBL/GenBank/DDBJ databases">
        <title>Reference genome for the Northern bat (Eptesicus nilssonii), a most northern bat species.</title>
        <authorList>
            <person name="Laine V.N."/>
            <person name="Pulliainen A.T."/>
            <person name="Lilley T.M."/>
        </authorList>
    </citation>
    <scope>NUCLEOTIDE SEQUENCE</scope>
    <source>
        <strain evidence="7">BLF_Eptnil</strain>
        <tissue evidence="7">Kidney</tissue>
    </source>
</reference>
<dbReference type="EMBL" id="JAULJE010000014">
    <property type="protein sequence ID" value="KAK1334976.1"/>
    <property type="molecule type" value="Genomic_DNA"/>
</dbReference>
<evidence type="ECO:0000256" key="1">
    <source>
        <dbReference type="ARBA" id="ARBA00003993"/>
    </source>
</evidence>
<gene>
    <name evidence="7" type="ORF">QTO34_004551</name>
</gene>
<keyword evidence="5" id="KW-0648">Protein biosynthesis</keyword>
<comment type="function">
    <text evidence="1">Functions in the early steps of protein synthesis of a small number of specific mRNAs. Acts by directing the binding of methionyl-tRNAi to 40S ribosomal subunits. In contrast to the eIF-2 complex, it binds methionyl-tRNAi to 40S subunits in a codon-dependent manner, whereas the eIF-2 complex binds methionyl-tRNAi to 40S subunits in a GTP-dependent manner.</text>
</comment>
<dbReference type="Pfam" id="PF08662">
    <property type="entry name" value="eIF2A"/>
    <property type="match status" value="1"/>
</dbReference>
<evidence type="ECO:0000256" key="3">
    <source>
        <dbReference type="ARBA" id="ARBA00022574"/>
    </source>
</evidence>
<feature type="domain" description="Translation initiation factor beta propellor-like" evidence="6">
    <location>
        <begin position="79"/>
        <end position="135"/>
    </location>
</feature>
<name>A0AA40HPH3_CNENI</name>